<accession>A0A9W8ZM05</accession>
<dbReference type="Pfam" id="PF00067">
    <property type="entry name" value="p450"/>
    <property type="match status" value="1"/>
</dbReference>
<reference evidence="2" key="1">
    <citation type="submission" date="2022-10" db="EMBL/GenBank/DDBJ databases">
        <title>Tapping the CABI collections for fungal endophytes: first genome assemblies for Collariella, Neodidymelliopsis, Ascochyta clinopodiicola, Didymella pomorum, Didymosphaeria variabile, Neocosmospora piperis and Neocucurbitaria cava.</title>
        <authorList>
            <person name="Hill R."/>
        </authorList>
    </citation>
    <scope>NUCLEOTIDE SEQUENCE</scope>
    <source>
        <strain evidence="2">IMI 355091</strain>
    </source>
</reference>
<dbReference type="PRINTS" id="PR00463">
    <property type="entry name" value="EP450I"/>
</dbReference>
<dbReference type="EMBL" id="JAPEVA010000006">
    <property type="protein sequence ID" value="KAJ4411239.1"/>
    <property type="molecule type" value="Genomic_DNA"/>
</dbReference>
<evidence type="ECO:0000313" key="3">
    <source>
        <dbReference type="Proteomes" id="UP001140510"/>
    </source>
</evidence>
<keyword evidence="3" id="KW-1185">Reference proteome</keyword>
<dbReference type="InterPro" id="IPR002401">
    <property type="entry name" value="Cyt_P450_E_grp-I"/>
</dbReference>
<dbReference type="GO" id="GO:0005506">
    <property type="term" value="F:iron ion binding"/>
    <property type="evidence" value="ECO:0007669"/>
    <property type="project" value="InterPro"/>
</dbReference>
<evidence type="ECO:0000256" key="1">
    <source>
        <dbReference type="SAM" id="MobiDB-lite"/>
    </source>
</evidence>
<dbReference type="GO" id="GO:0016705">
    <property type="term" value="F:oxidoreductase activity, acting on paired donors, with incorporation or reduction of molecular oxygen"/>
    <property type="evidence" value="ECO:0007669"/>
    <property type="project" value="InterPro"/>
</dbReference>
<sequence length="178" mass="19930">QMNPNTIMTTLVRLSDQAREQDQSGGKASFSSNDKGTAGNSTSAIKSYLTEDEIAGNLFIFTAAGFETTSNTLSYAVTLLAAYPKWQSWIQEEIDLVLGTSGLDQGEQRPLQDYATVSPKLMRCKALMRSLKTLRDPFYFKLPMPFTSTLWLCIRQNRLGVPVYWTSNPHAGFKTRTR</sequence>
<dbReference type="InterPro" id="IPR036396">
    <property type="entry name" value="Cyt_P450_sf"/>
</dbReference>
<dbReference type="PANTHER" id="PTHR24301:SF2">
    <property type="entry name" value="THROMBOXANE-A SYNTHASE"/>
    <property type="match status" value="1"/>
</dbReference>
<name>A0A9W8ZM05_9PLEO</name>
<feature type="region of interest" description="Disordered" evidence="1">
    <location>
        <begin position="14"/>
        <end position="42"/>
    </location>
</feature>
<dbReference type="PANTHER" id="PTHR24301">
    <property type="entry name" value="THROMBOXANE-A SYNTHASE"/>
    <property type="match status" value="1"/>
</dbReference>
<dbReference type="AlphaFoldDB" id="A0A9W8ZM05"/>
<dbReference type="SUPFAM" id="SSF48264">
    <property type="entry name" value="Cytochrome P450"/>
    <property type="match status" value="1"/>
</dbReference>
<comment type="caution">
    <text evidence="2">The sequence shown here is derived from an EMBL/GenBank/DDBJ whole genome shotgun (WGS) entry which is preliminary data.</text>
</comment>
<feature type="non-terminal residue" evidence="2">
    <location>
        <position position="178"/>
    </location>
</feature>
<evidence type="ECO:0008006" key="4">
    <source>
        <dbReference type="Google" id="ProtNLM"/>
    </source>
</evidence>
<evidence type="ECO:0000313" key="2">
    <source>
        <dbReference type="EMBL" id="KAJ4411239.1"/>
    </source>
</evidence>
<protein>
    <recommendedName>
        <fullName evidence="4">Cytochrome P450</fullName>
    </recommendedName>
</protein>
<dbReference type="Proteomes" id="UP001140510">
    <property type="component" value="Unassembled WGS sequence"/>
</dbReference>
<dbReference type="Gene3D" id="1.10.630.10">
    <property type="entry name" value="Cytochrome P450"/>
    <property type="match status" value="1"/>
</dbReference>
<dbReference type="OrthoDB" id="1470350at2759"/>
<dbReference type="GO" id="GO:0004497">
    <property type="term" value="F:monooxygenase activity"/>
    <property type="evidence" value="ECO:0007669"/>
    <property type="project" value="InterPro"/>
</dbReference>
<proteinExistence type="predicted"/>
<dbReference type="InterPro" id="IPR001128">
    <property type="entry name" value="Cyt_P450"/>
</dbReference>
<organism evidence="2 3">
    <name type="scientific">Didymella pomorum</name>
    <dbReference type="NCBI Taxonomy" id="749634"/>
    <lineage>
        <taxon>Eukaryota</taxon>
        <taxon>Fungi</taxon>
        <taxon>Dikarya</taxon>
        <taxon>Ascomycota</taxon>
        <taxon>Pezizomycotina</taxon>
        <taxon>Dothideomycetes</taxon>
        <taxon>Pleosporomycetidae</taxon>
        <taxon>Pleosporales</taxon>
        <taxon>Pleosporineae</taxon>
        <taxon>Didymellaceae</taxon>
        <taxon>Didymella</taxon>
    </lineage>
</organism>
<dbReference type="GO" id="GO:0020037">
    <property type="term" value="F:heme binding"/>
    <property type="evidence" value="ECO:0007669"/>
    <property type="project" value="InterPro"/>
</dbReference>
<gene>
    <name evidence="2" type="ORF">N0V91_001615</name>
</gene>
<feature type="compositionally biased region" description="Polar residues" evidence="1">
    <location>
        <begin position="23"/>
        <end position="42"/>
    </location>
</feature>